<accession>A0ABY5MXW0</accession>
<dbReference type="GO" id="GO:0032259">
    <property type="term" value="P:methylation"/>
    <property type="evidence" value="ECO:0007669"/>
    <property type="project" value="UniProtKB-KW"/>
</dbReference>
<organism evidence="2 3">
    <name type="scientific">Sphingomonas glaciei</name>
    <dbReference type="NCBI Taxonomy" id="2938948"/>
    <lineage>
        <taxon>Bacteria</taxon>
        <taxon>Pseudomonadati</taxon>
        <taxon>Pseudomonadota</taxon>
        <taxon>Alphaproteobacteria</taxon>
        <taxon>Sphingomonadales</taxon>
        <taxon>Sphingomonadaceae</taxon>
        <taxon>Sphingomonas</taxon>
    </lineage>
</organism>
<reference evidence="2 3" key="1">
    <citation type="submission" date="2022-05" db="EMBL/GenBank/DDBJ databases">
        <title>S8-45 Sphingomonas ultraviolaceadurans.</title>
        <authorList>
            <person name="Liu Y."/>
        </authorList>
    </citation>
    <scope>NUCLEOTIDE SEQUENCE [LARGE SCALE GENOMIC DNA]</scope>
    <source>
        <strain evidence="2 3">S8-45</strain>
    </source>
</reference>
<dbReference type="NCBIfam" id="TIGR01444">
    <property type="entry name" value="fkbM_fam"/>
    <property type="match status" value="1"/>
</dbReference>
<keyword evidence="3" id="KW-1185">Reference proteome</keyword>
<gene>
    <name evidence="2" type="ORF">M1K48_04190</name>
</gene>
<feature type="domain" description="Methyltransferase FkbM" evidence="1">
    <location>
        <begin position="129"/>
        <end position="281"/>
    </location>
</feature>
<dbReference type="Gene3D" id="3.40.50.150">
    <property type="entry name" value="Vaccinia Virus protein VP39"/>
    <property type="match status" value="1"/>
</dbReference>
<dbReference type="GO" id="GO:0008168">
    <property type="term" value="F:methyltransferase activity"/>
    <property type="evidence" value="ECO:0007669"/>
    <property type="project" value="UniProtKB-KW"/>
</dbReference>
<sequence>MSAGSLALLRQQMARRTPGAVRKLVRMGEHFARRQRDWALLLKAASGVSGSDRRTLATSALAAPLTALRALDGFGSPVLLRDVQVRVDKVGVFQLRGGTDDPIHILRWREPHMWAALEERLRPGDRFVDAGANIGFYALRASQLVGPGGSVVAIEMMPGTAESLRANVAATGADNVTVVEKALAAADGEMLEASADPSKLGQASIATASEGGRSLRLTVETARLDTLIPEGRVALMKMDLEGAEFGALRGATGLLDRVDALIYESNGDDPRIEQMLRGRGFTVRHLAAHDYIAVQDTSR</sequence>
<dbReference type="Proteomes" id="UP000831921">
    <property type="component" value="Chromosome"/>
</dbReference>
<protein>
    <submittedName>
        <fullName evidence="2">FkbM family methyltransferase</fullName>
    </submittedName>
</protein>
<dbReference type="InterPro" id="IPR006342">
    <property type="entry name" value="FkbM_mtfrase"/>
</dbReference>
<keyword evidence="2" id="KW-0489">Methyltransferase</keyword>
<dbReference type="PANTHER" id="PTHR34203">
    <property type="entry name" value="METHYLTRANSFERASE, FKBM FAMILY PROTEIN"/>
    <property type="match status" value="1"/>
</dbReference>
<dbReference type="PANTHER" id="PTHR34203:SF15">
    <property type="entry name" value="SLL1173 PROTEIN"/>
    <property type="match status" value="1"/>
</dbReference>
<proteinExistence type="predicted"/>
<dbReference type="RefSeq" id="WP_249504612.1">
    <property type="nucleotide sequence ID" value="NZ_CP097253.1"/>
</dbReference>
<evidence type="ECO:0000259" key="1">
    <source>
        <dbReference type="Pfam" id="PF05050"/>
    </source>
</evidence>
<evidence type="ECO:0000313" key="2">
    <source>
        <dbReference type="EMBL" id="UUR08841.1"/>
    </source>
</evidence>
<dbReference type="Pfam" id="PF05050">
    <property type="entry name" value="Methyltransf_21"/>
    <property type="match status" value="1"/>
</dbReference>
<dbReference type="InterPro" id="IPR052514">
    <property type="entry name" value="SAM-dependent_MTase"/>
</dbReference>
<dbReference type="SUPFAM" id="SSF53335">
    <property type="entry name" value="S-adenosyl-L-methionine-dependent methyltransferases"/>
    <property type="match status" value="1"/>
</dbReference>
<dbReference type="CDD" id="cd02440">
    <property type="entry name" value="AdoMet_MTases"/>
    <property type="match status" value="1"/>
</dbReference>
<name>A0ABY5MXW0_9SPHN</name>
<dbReference type="EMBL" id="CP097253">
    <property type="protein sequence ID" value="UUR08841.1"/>
    <property type="molecule type" value="Genomic_DNA"/>
</dbReference>
<dbReference type="InterPro" id="IPR029063">
    <property type="entry name" value="SAM-dependent_MTases_sf"/>
</dbReference>
<keyword evidence="2" id="KW-0808">Transferase</keyword>
<evidence type="ECO:0000313" key="3">
    <source>
        <dbReference type="Proteomes" id="UP000831921"/>
    </source>
</evidence>